<proteinExistence type="predicted"/>
<sequence length="813" mass="91212">MKIVLIMLVFVCANMFVQGQQIPGFISIDCGAPNDYVDPHSGGIYFETDTGYVDTGENREVSTDYLGIPYAGFSKNMRIFPNGTRNCYTLRPQKGKNNKYIIRVSFFYGNYDARNITPVFDVYVDTNYWFTANLSNSYRREIIYFSSRDYIQLCLINSGNGVPFISALELRLLDSGIYPFDSGVALDMLARNALGMTRKNYRYPEDPFDRFWYRYSLSGLQTVVNTTTLTIDPNTNPYKVPIEVLESAQVFNDTQGWTNSSSPSDKWYIYMHFMEIQELQQNQLREFSISIDNAVVAMETLQFSTVTTFLSQMLSGQTTISFNLTSTARSTLPPLLNAFEIYKVLDLPNPMTASGDFDAINNVRKTYRLEQSEDSWQGDPCIPAIDMWSGLNCSNDSTPVIISLNLSSRDLSGTIIPAFANLTMLQSLDLSNNQLTGPVPDFFAQMTTLKILNLNRNNLNGSLPHDLLKKKKDGTMLLSYDGNTNLCDSNSCSGKGLSSRITVSIIASTLSVVVVVILLVARVVISRNLRKSSDGRTSDMSKNRVFSYSELQCITDDFKTIIGQGGFGKVYHGILEDGMEVAVKVLSRSSRHGHKEFEAEVKLLMIVHHRNLVSLIGYCDDPDNMALIYEYMSNGNLRSYLSKNHPHVLRWPRRLQIAIDAAQGMEYLHCGYTSFGNFNRKSDVYSFGIVLFELITGHPALMKENGKLTHIVRWVSPRIERGDIESLVDPRLRGDFEAASAQKIVEVAMSCVAAAAARRPDMSRVLSELKGCMALEIHSTESQRMGTSEMGYSFETTFEITSPSLGMLPPDAR</sequence>
<organism evidence="1 2">
    <name type="scientific">Melastoma candidum</name>
    <dbReference type="NCBI Taxonomy" id="119954"/>
    <lineage>
        <taxon>Eukaryota</taxon>
        <taxon>Viridiplantae</taxon>
        <taxon>Streptophyta</taxon>
        <taxon>Embryophyta</taxon>
        <taxon>Tracheophyta</taxon>
        <taxon>Spermatophyta</taxon>
        <taxon>Magnoliopsida</taxon>
        <taxon>eudicotyledons</taxon>
        <taxon>Gunneridae</taxon>
        <taxon>Pentapetalae</taxon>
        <taxon>rosids</taxon>
        <taxon>malvids</taxon>
        <taxon>Myrtales</taxon>
        <taxon>Melastomataceae</taxon>
        <taxon>Melastomatoideae</taxon>
        <taxon>Melastomateae</taxon>
        <taxon>Melastoma</taxon>
    </lineage>
</organism>
<keyword evidence="2" id="KW-1185">Reference proteome</keyword>
<dbReference type="Proteomes" id="UP001057402">
    <property type="component" value="Chromosome 3"/>
</dbReference>
<comment type="caution">
    <text evidence="1">The sequence shown here is derived from an EMBL/GenBank/DDBJ whole genome shotgun (WGS) entry which is preliminary data.</text>
</comment>
<reference evidence="2" key="1">
    <citation type="journal article" date="2023" name="Front. Plant Sci.">
        <title>Chromosomal-level genome assembly of Melastoma candidum provides insights into trichome evolution.</title>
        <authorList>
            <person name="Zhong Y."/>
            <person name="Wu W."/>
            <person name="Sun C."/>
            <person name="Zou P."/>
            <person name="Liu Y."/>
            <person name="Dai S."/>
            <person name="Zhou R."/>
        </authorList>
    </citation>
    <scope>NUCLEOTIDE SEQUENCE [LARGE SCALE GENOMIC DNA]</scope>
</reference>
<evidence type="ECO:0000313" key="2">
    <source>
        <dbReference type="Proteomes" id="UP001057402"/>
    </source>
</evidence>
<name>A0ACB9RU05_9MYRT</name>
<accession>A0ACB9RU05</accession>
<protein>
    <submittedName>
        <fullName evidence="1">Uncharacterized protein</fullName>
    </submittedName>
</protein>
<dbReference type="EMBL" id="CM042882">
    <property type="protein sequence ID" value="KAI4381049.1"/>
    <property type="molecule type" value="Genomic_DNA"/>
</dbReference>
<gene>
    <name evidence="1" type="ORF">MLD38_007166</name>
</gene>
<evidence type="ECO:0000313" key="1">
    <source>
        <dbReference type="EMBL" id="KAI4381049.1"/>
    </source>
</evidence>